<evidence type="ECO:0000256" key="6">
    <source>
        <dbReference type="ARBA" id="ARBA00024209"/>
    </source>
</evidence>
<dbReference type="PANTHER" id="PTHR14155:SF529">
    <property type="entry name" value="OS06G0534900 PROTEIN"/>
    <property type="match status" value="1"/>
</dbReference>
<feature type="domain" description="RING-type" evidence="10">
    <location>
        <begin position="159"/>
        <end position="201"/>
    </location>
</feature>
<dbReference type="Pfam" id="PF13639">
    <property type="entry name" value="zf-RING_2"/>
    <property type="match status" value="1"/>
</dbReference>
<comment type="caution">
    <text evidence="11">The sequence shown here is derived from an EMBL/GenBank/DDBJ whole genome shotgun (WGS) entry which is preliminary data.</text>
</comment>
<comment type="similarity">
    <text evidence="6">Belongs to the RING-type zinc finger family. ATL subfamily.</text>
</comment>
<dbReference type="InterPro" id="IPR013083">
    <property type="entry name" value="Znf_RING/FYVE/PHD"/>
</dbReference>
<dbReference type="Proteomes" id="UP000807115">
    <property type="component" value="Chromosome 10"/>
</dbReference>
<keyword evidence="9" id="KW-0472">Membrane</keyword>
<evidence type="ECO:0000313" key="11">
    <source>
        <dbReference type="EMBL" id="KAG0514588.1"/>
    </source>
</evidence>
<protein>
    <recommendedName>
        <fullName evidence="2">RING-type E3 ubiquitin transferase</fullName>
        <ecNumber evidence="2">2.3.2.27</ecNumber>
    </recommendedName>
</protein>
<dbReference type="AlphaFoldDB" id="A0A921U1C6"/>
<dbReference type="PROSITE" id="PS50089">
    <property type="entry name" value="ZF_RING_2"/>
    <property type="match status" value="1"/>
</dbReference>
<evidence type="ECO:0000259" key="10">
    <source>
        <dbReference type="PROSITE" id="PS50089"/>
    </source>
</evidence>
<dbReference type="PANTHER" id="PTHR14155">
    <property type="entry name" value="RING FINGER DOMAIN-CONTAINING"/>
    <property type="match status" value="1"/>
</dbReference>
<dbReference type="OrthoDB" id="693677at2759"/>
<feature type="transmembrane region" description="Helical" evidence="9">
    <location>
        <begin position="34"/>
        <end position="54"/>
    </location>
</feature>
<dbReference type="GO" id="GO:0008270">
    <property type="term" value="F:zinc ion binding"/>
    <property type="evidence" value="ECO:0007669"/>
    <property type="project" value="UniProtKB-KW"/>
</dbReference>
<organism evidence="11 12">
    <name type="scientific">Sorghum bicolor</name>
    <name type="common">Sorghum</name>
    <name type="synonym">Sorghum vulgare</name>
    <dbReference type="NCBI Taxonomy" id="4558"/>
    <lineage>
        <taxon>Eukaryota</taxon>
        <taxon>Viridiplantae</taxon>
        <taxon>Streptophyta</taxon>
        <taxon>Embryophyta</taxon>
        <taxon>Tracheophyta</taxon>
        <taxon>Spermatophyta</taxon>
        <taxon>Magnoliopsida</taxon>
        <taxon>Liliopsida</taxon>
        <taxon>Poales</taxon>
        <taxon>Poaceae</taxon>
        <taxon>PACMAD clade</taxon>
        <taxon>Panicoideae</taxon>
        <taxon>Andropogonodae</taxon>
        <taxon>Andropogoneae</taxon>
        <taxon>Sorghinae</taxon>
        <taxon>Sorghum</taxon>
    </lineage>
</organism>
<dbReference type="SUPFAM" id="SSF57850">
    <property type="entry name" value="RING/U-box"/>
    <property type="match status" value="1"/>
</dbReference>
<keyword evidence="9" id="KW-1133">Transmembrane helix</keyword>
<evidence type="ECO:0000256" key="1">
    <source>
        <dbReference type="ARBA" id="ARBA00000900"/>
    </source>
</evidence>
<evidence type="ECO:0000256" key="7">
    <source>
        <dbReference type="PROSITE-ProRule" id="PRU00175"/>
    </source>
</evidence>
<feature type="region of interest" description="Disordered" evidence="8">
    <location>
        <begin position="132"/>
        <end position="152"/>
    </location>
</feature>
<evidence type="ECO:0000256" key="8">
    <source>
        <dbReference type="SAM" id="MobiDB-lite"/>
    </source>
</evidence>
<dbReference type="InterPro" id="IPR001841">
    <property type="entry name" value="Znf_RING"/>
</dbReference>
<dbReference type="FunFam" id="3.30.40.10:FF:000672">
    <property type="entry name" value="E3 ubiquitin-protein ligase ATL41"/>
    <property type="match status" value="1"/>
</dbReference>
<evidence type="ECO:0000256" key="9">
    <source>
        <dbReference type="SAM" id="Phobius"/>
    </source>
</evidence>
<evidence type="ECO:0000313" key="12">
    <source>
        <dbReference type="Proteomes" id="UP000807115"/>
    </source>
</evidence>
<dbReference type="EMBL" id="CM027689">
    <property type="protein sequence ID" value="KAG0514588.1"/>
    <property type="molecule type" value="Genomic_DNA"/>
</dbReference>
<feature type="transmembrane region" description="Helical" evidence="9">
    <location>
        <begin position="66"/>
        <end position="90"/>
    </location>
</feature>
<dbReference type="GO" id="GO:0061630">
    <property type="term" value="F:ubiquitin protein ligase activity"/>
    <property type="evidence" value="ECO:0007669"/>
    <property type="project" value="UniProtKB-EC"/>
</dbReference>
<evidence type="ECO:0000256" key="5">
    <source>
        <dbReference type="ARBA" id="ARBA00022833"/>
    </source>
</evidence>
<dbReference type="EC" id="2.3.2.27" evidence="2"/>
<evidence type="ECO:0000256" key="3">
    <source>
        <dbReference type="ARBA" id="ARBA00022723"/>
    </source>
</evidence>
<keyword evidence="3" id="KW-0479">Metal-binding</keyword>
<evidence type="ECO:0000256" key="2">
    <source>
        <dbReference type="ARBA" id="ARBA00012483"/>
    </source>
</evidence>
<reference evidence="11" key="2">
    <citation type="submission" date="2020-10" db="EMBL/GenBank/DDBJ databases">
        <authorList>
            <person name="Cooper E.A."/>
            <person name="Brenton Z.W."/>
            <person name="Flinn B.S."/>
            <person name="Jenkins J."/>
            <person name="Shu S."/>
            <person name="Flowers D."/>
            <person name="Luo F."/>
            <person name="Wang Y."/>
            <person name="Xia P."/>
            <person name="Barry K."/>
            <person name="Daum C."/>
            <person name="Lipzen A."/>
            <person name="Yoshinaga Y."/>
            <person name="Schmutz J."/>
            <person name="Saski C."/>
            <person name="Vermerris W."/>
            <person name="Kresovich S."/>
        </authorList>
    </citation>
    <scope>NUCLEOTIDE SEQUENCE</scope>
</reference>
<proteinExistence type="inferred from homology"/>
<gene>
    <name evidence="11" type="ORF">BDA96_10G205500</name>
</gene>
<dbReference type="CDD" id="cd16461">
    <property type="entry name" value="RING-H2_EL5-like"/>
    <property type="match status" value="1"/>
</dbReference>
<reference evidence="11" key="1">
    <citation type="journal article" date="2019" name="BMC Genomics">
        <title>A new reference genome for Sorghum bicolor reveals high levels of sequence similarity between sweet and grain genotypes: implications for the genetics of sugar metabolism.</title>
        <authorList>
            <person name="Cooper E.A."/>
            <person name="Brenton Z.W."/>
            <person name="Flinn B.S."/>
            <person name="Jenkins J."/>
            <person name="Shu S."/>
            <person name="Flowers D."/>
            <person name="Luo F."/>
            <person name="Wang Y."/>
            <person name="Xia P."/>
            <person name="Barry K."/>
            <person name="Daum C."/>
            <person name="Lipzen A."/>
            <person name="Yoshinaga Y."/>
            <person name="Schmutz J."/>
            <person name="Saski C."/>
            <person name="Vermerris W."/>
            <person name="Kresovich S."/>
        </authorList>
    </citation>
    <scope>NUCLEOTIDE SEQUENCE</scope>
</reference>
<dbReference type="InterPro" id="IPR053238">
    <property type="entry name" value="RING-H2_zinc_finger"/>
</dbReference>
<dbReference type="Gene3D" id="3.30.40.10">
    <property type="entry name" value="Zinc/RING finger domain, C3HC4 (zinc finger)"/>
    <property type="match status" value="1"/>
</dbReference>
<evidence type="ECO:0000256" key="4">
    <source>
        <dbReference type="ARBA" id="ARBA00022771"/>
    </source>
</evidence>
<accession>A0A921U1C6</accession>
<keyword evidence="9" id="KW-0812">Transmembrane</keyword>
<sequence length="230" mass="24226">MHRASMPSVHRSRLLAAGHAAPAPDEADVRLCSVLLASFLSLMLLCGVLSLLSRASGDGGAFPTKVYVIVGPTAIMLVLVFLCWLVSYGIRALATPPQAPAPARLARRLCACGLSDAASVAALPAFPFQPAPAPAPASEGEGEGEGERQAPPRGSGVLCAVCLEDVRAGEMVRQLPACRHVFHVDCVDVWLRSHRTCPLCRCELPRRKATAQAQQTVTTVTPEALPLPPV</sequence>
<keyword evidence="4 7" id="KW-0863">Zinc-finger</keyword>
<keyword evidence="5" id="KW-0862">Zinc</keyword>
<name>A0A921U1C6_SORBI</name>
<dbReference type="SMART" id="SM00184">
    <property type="entry name" value="RING"/>
    <property type="match status" value="1"/>
</dbReference>
<comment type="catalytic activity">
    <reaction evidence="1">
        <text>S-ubiquitinyl-[E2 ubiquitin-conjugating enzyme]-L-cysteine + [acceptor protein]-L-lysine = [E2 ubiquitin-conjugating enzyme]-L-cysteine + N(6)-ubiquitinyl-[acceptor protein]-L-lysine.</text>
        <dbReference type="EC" id="2.3.2.27"/>
    </reaction>
</comment>